<dbReference type="AlphaFoldDB" id="A0A8E0V0N9"/>
<dbReference type="InterPro" id="IPR023213">
    <property type="entry name" value="CAT-like_dom_sf"/>
</dbReference>
<feature type="region of interest" description="Disordered" evidence="6">
    <location>
        <begin position="657"/>
        <end position="676"/>
    </location>
</feature>
<reference evidence="8" key="1">
    <citation type="journal article" date="2015" name="Genome Announc.">
        <title>Draft Genome Sequence of the Pathogenic Filamentous Fungus Aspergillus udagawae Strain IFM 46973T.</title>
        <authorList>
            <person name="Kusuya Y."/>
            <person name="Takahashi-Nakaguchi A."/>
            <person name="Takahashi H."/>
            <person name="Yaguchi T."/>
        </authorList>
    </citation>
    <scope>NUCLEOTIDE SEQUENCE</scope>
    <source>
        <strain evidence="8">IFM 46973</strain>
    </source>
</reference>
<organism evidence="8 9">
    <name type="scientific">Aspergillus udagawae</name>
    <dbReference type="NCBI Taxonomy" id="91492"/>
    <lineage>
        <taxon>Eukaryota</taxon>
        <taxon>Fungi</taxon>
        <taxon>Dikarya</taxon>
        <taxon>Ascomycota</taxon>
        <taxon>Pezizomycotina</taxon>
        <taxon>Eurotiomycetes</taxon>
        <taxon>Eurotiomycetidae</taxon>
        <taxon>Eurotiales</taxon>
        <taxon>Aspergillaceae</taxon>
        <taxon>Aspergillus</taxon>
        <taxon>Aspergillus subgen. Fumigati</taxon>
    </lineage>
</organism>
<evidence type="ECO:0000256" key="1">
    <source>
        <dbReference type="ARBA" id="ARBA00006432"/>
    </source>
</evidence>
<name>A0A8E0V0N9_9EURO</name>
<gene>
    <name evidence="8" type="ORF">Aud_009290</name>
</gene>
<comment type="caution">
    <text evidence="8">The sequence shown here is derived from an EMBL/GenBank/DDBJ whole genome shotgun (WGS) entry which is preliminary data.</text>
</comment>
<dbReference type="EMBL" id="BBXM02000007">
    <property type="protein sequence ID" value="GIC92817.1"/>
    <property type="molecule type" value="Genomic_DNA"/>
</dbReference>
<reference evidence="8" key="2">
    <citation type="submission" date="2021-01" db="EMBL/GenBank/DDBJ databases">
        <title>Pan-genome distribution and transcriptional activeness of fungal secondary metabolism genes in Aspergillus section Fumigati.</title>
        <authorList>
            <person name="Takahashi H."/>
            <person name="Umemura M."/>
            <person name="Ninomiya A."/>
            <person name="Kusuya Y."/>
            <person name="Urayama S."/>
            <person name="Shimizu M."/>
            <person name="Watanabe A."/>
            <person name="Kamei K."/>
            <person name="Yaguchi T."/>
            <person name="Hagiwara D."/>
        </authorList>
    </citation>
    <scope>NUCLEOTIDE SEQUENCE</scope>
    <source>
        <strain evidence="8">IFM 46973</strain>
    </source>
</reference>
<evidence type="ECO:0000256" key="3">
    <source>
        <dbReference type="ARBA" id="ARBA00022553"/>
    </source>
</evidence>
<dbReference type="PANTHER" id="PTHR43201:SF5">
    <property type="entry name" value="MEDIUM-CHAIN ACYL-COA LIGASE ACSF2, MITOCHONDRIAL"/>
    <property type="match status" value="1"/>
</dbReference>
<dbReference type="CDD" id="cd04433">
    <property type="entry name" value="AFD_class_I"/>
    <property type="match status" value="1"/>
</dbReference>
<dbReference type="InterPro" id="IPR000873">
    <property type="entry name" value="AMP-dep_synth/lig_dom"/>
</dbReference>
<dbReference type="PROSITE" id="PS50075">
    <property type="entry name" value="CARRIER"/>
    <property type="match status" value="1"/>
</dbReference>
<dbReference type="InterPro" id="IPR042099">
    <property type="entry name" value="ANL_N_sf"/>
</dbReference>
<sequence>MDTAIELRGSPLVEDTCQTLIQRFQKSVADFPDELAVVCTHQLCDIYNLCETRLGEDERTNNANYLRLTYRSLDTGVKFFAKGLEALGAAVGSPLFVICPNQIEYVITTLSAYQIGLVHVPLNPSNLSNVTEVKHMFQTVLDELHPTNAIIVAQNPKVAGDIDHINLQVGLMKVIVEGHLEGWASFKDLLELGRSTKEEHVKTSDHLDSEELSVFFTSGTTSLPKGCLVKTARMMDVLEGALSISHTGPGKSIAVSLPNNHGFGHICLMLPLLRGACIVLAGPTFSSTAIIKAISQERCTHLPIVPSMAHAILRDESLHQQRIDSLEVLLFAGAPLPRDLLLQCRDVLRAGQVENFYGMTEGVFCCTGPVRELEQIVNDRYVAIGRPVRGSRIRICAPGELSSVQNGTVGEVHFAGDSMIHQYMGLKSNDIYYDDGRFWFKTGDQGFVDPDRRLFLVGRYKDLIIRGGENISPASIEAVMSNHLKLSTLEPQVVAGLDPIAGELPVAVVREDLDYSLIQELQSTVRSKLGAIYVPNTIISLRKLGLNDYPRTIAGKVQKYKLKELVRKYCESQPQKSLKTPESRELADAVVEIWARVLGLLPSQIDICSPVLNVADSILLMKARDRIRKETGRTVPLRQWNSAFTIADQITLLEQGSSDEKVGSAEGTENRRLGPPSAEEIVHLRGDPDELEATKAAVQRTIAKYKLTWDDVEDIFPATDLIYALSKSRVVNSWNVYASIVSKSASALQMRAALEAVLANHPLLLSFFVNDDSIGPELGLYATIRPQKSIFDLCILDYGTVDTLQDVKALTTDYPFKDSAILPGPLFHALIVFVLETNSAALITNISHVILDGSYLSLFHEDIDRALSQERLAPHLPFKVWADSYYSLRMSPMARDSVNYHVSHLQSLRKHRDALQRHPVYQLTASSEPGQVDTQLIHFAAPGLLRLRDKFPGLSPPVIMKAAFALLLIHQTKHTHALFLSPEANRSQFPFIPHSYAKITSFEAADVAGPTFSCVLNLIEYRPNETVVEYLLRVQQTQADLTRHACVPWHEVFRLLGSSTVEDMPALTETAFFNWPPGMGASAFGLNPFSSMQMLHISVRRKLGMSVVAGIGGPDGCEIVFHLLGSVPNKSDSWVTLIAEKLKAIASWLAEEESWGLPVGQFITCL</sequence>
<keyword evidence="4" id="KW-0436">Ligase</keyword>
<evidence type="ECO:0000313" key="8">
    <source>
        <dbReference type="EMBL" id="GIC92817.1"/>
    </source>
</evidence>
<dbReference type="Pfam" id="PF00501">
    <property type="entry name" value="AMP-binding"/>
    <property type="match status" value="1"/>
</dbReference>
<evidence type="ECO:0000259" key="7">
    <source>
        <dbReference type="PROSITE" id="PS50075"/>
    </source>
</evidence>
<proteinExistence type="inferred from homology"/>
<dbReference type="InterPro" id="IPR045851">
    <property type="entry name" value="AMP-bd_C_sf"/>
</dbReference>
<dbReference type="Proteomes" id="UP000036893">
    <property type="component" value="Unassembled WGS sequence"/>
</dbReference>
<accession>A0A8E0V0N9</accession>
<dbReference type="Gene3D" id="3.30.300.30">
    <property type="match status" value="1"/>
</dbReference>
<dbReference type="Gene3D" id="3.30.559.30">
    <property type="entry name" value="Nonribosomal peptide synthetase, condensation domain"/>
    <property type="match status" value="1"/>
</dbReference>
<dbReference type="PANTHER" id="PTHR43201">
    <property type="entry name" value="ACYL-COA SYNTHETASE"/>
    <property type="match status" value="1"/>
</dbReference>
<evidence type="ECO:0000256" key="2">
    <source>
        <dbReference type="ARBA" id="ARBA00022450"/>
    </source>
</evidence>
<keyword evidence="5" id="KW-0677">Repeat</keyword>
<dbReference type="Gene3D" id="1.10.1200.10">
    <property type="entry name" value="ACP-like"/>
    <property type="match status" value="1"/>
</dbReference>
<keyword evidence="2" id="KW-0596">Phosphopantetheine</keyword>
<dbReference type="RefSeq" id="XP_043150083.1">
    <property type="nucleotide sequence ID" value="XM_043294148.1"/>
</dbReference>
<feature type="compositionally biased region" description="Basic and acidic residues" evidence="6">
    <location>
        <begin position="658"/>
        <end position="672"/>
    </location>
</feature>
<keyword evidence="3" id="KW-0597">Phosphoprotein</keyword>
<evidence type="ECO:0000256" key="5">
    <source>
        <dbReference type="ARBA" id="ARBA00022737"/>
    </source>
</evidence>
<dbReference type="SUPFAM" id="SSF56801">
    <property type="entry name" value="Acetyl-CoA synthetase-like"/>
    <property type="match status" value="1"/>
</dbReference>
<dbReference type="InterPro" id="IPR036736">
    <property type="entry name" value="ACP-like_sf"/>
</dbReference>
<dbReference type="GO" id="GO:0031956">
    <property type="term" value="F:medium-chain fatty acid-CoA ligase activity"/>
    <property type="evidence" value="ECO:0007669"/>
    <property type="project" value="TreeGrafter"/>
</dbReference>
<evidence type="ECO:0000256" key="4">
    <source>
        <dbReference type="ARBA" id="ARBA00022598"/>
    </source>
</evidence>
<feature type="domain" description="Carrier" evidence="7">
    <location>
        <begin position="581"/>
        <end position="657"/>
    </location>
</feature>
<comment type="similarity">
    <text evidence="1">Belongs to the ATP-dependent AMP-binding enzyme family.</text>
</comment>
<dbReference type="GO" id="GO:0006631">
    <property type="term" value="P:fatty acid metabolic process"/>
    <property type="evidence" value="ECO:0007669"/>
    <property type="project" value="TreeGrafter"/>
</dbReference>
<dbReference type="Gene3D" id="3.40.50.12780">
    <property type="entry name" value="N-terminal domain of ligase-like"/>
    <property type="match status" value="1"/>
</dbReference>
<dbReference type="SUPFAM" id="SSF47336">
    <property type="entry name" value="ACP-like"/>
    <property type="match status" value="1"/>
</dbReference>
<evidence type="ECO:0000256" key="6">
    <source>
        <dbReference type="SAM" id="MobiDB-lite"/>
    </source>
</evidence>
<protein>
    <submittedName>
        <fullName evidence="8">NRPS-like protein biosynthetic cluster</fullName>
    </submittedName>
</protein>
<dbReference type="Gene3D" id="3.30.559.10">
    <property type="entry name" value="Chloramphenicol acetyltransferase-like domain"/>
    <property type="match status" value="1"/>
</dbReference>
<dbReference type="SUPFAM" id="SSF52777">
    <property type="entry name" value="CoA-dependent acyltransferases"/>
    <property type="match status" value="2"/>
</dbReference>
<dbReference type="InterPro" id="IPR009081">
    <property type="entry name" value="PP-bd_ACP"/>
</dbReference>
<evidence type="ECO:0000313" key="9">
    <source>
        <dbReference type="Proteomes" id="UP000036893"/>
    </source>
</evidence>
<dbReference type="GeneID" id="66996767"/>